<protein>
    <recommendedName>
        <fullName evidence="4">GPS domain-containing protein</fullName>
    </recommendedName>
</protein>
<comment type="caution">
    <text evidence="2">The sequence shown here is derived from an EMBL/GenBank/DDBJ whole genome shotgun (WGS) entry which is preliminary data.</text>
</comment>
<feature type="transmembrane region" description="Helical" evidence="1">
    <location>
        <begin position="558"/>
        <end position="581"/>
    </location>
</feature>
<feature type="transmembrane region" description="Helical" evidence="1">
    <location>
        <begin position="478"/>
        <end position="501"/>
    </location>
</feature>
<keyword evidence="1" id="KW-1133">Transmembrane helix</keyword>
<feature type="transmembrane region" description="Helical" evidence="1">
    <location>
        <begin position="625"/>
        <end position="648"/>
    </location>
</feature>
<feature type="transmembrane region" description="Helical" evidence="1">
    <location>
        <begin position="593"/>
        <end position="613"/>
    </location>
</feature>
<proteinExistence type="predicted"/>
<dbReference type="EMBL" id="SJOL01009108">
    <property type="protein sequence ID" value="TGZ58840.1"/>
    <property type="molecule type" value="Genomic_DNA"/>
</dbReference>
<gene>
    <name evidence="2" type="ORF">CRM22_009415</name>
</gene>
<accession>A0A4S2L722</accession>
<dbReference type="EMBL" id="SJOL01009108">
    <property type="protein sequence ID" value="TGZ58845.1"/>
    <property type="molecule type" value="Genomic_DNA"/>
</dbReference>
<feature type="transmembrane region" description="Helical" evidence="1">
    <location>
        <begin position="691"/>
        <end position="712"/>
    </location>
</feature>
<organism evidence="2 3">
    <name type="scientific">Opisthorchis felineus</name>
    <dbReference type="NCBI Taxonomy" id="147828"/>
    <lineage>
        <taxon>Eukaryota</taxon>
        <taxon>Metazoa</taxon>
        <taxon>Spiralia</taxon>
        <taxon>Lophotrochozoa</taxon>
        <taxon>Platyhelminthes</taxon>
        <taxon>Trematoda</taxon>
        <taxon>Digenea</taxon>
        <taxon>Opisthorchiida</taxon>
        <taxon>Opisthorchiata</taxon>
        <taxon>Opisthorchiidae</taxon>
        <taxon>Opisthorchis</taxon>
    </lineage>
</organism>
<feature type="transmembrane region" description="Helical" evidence="1">
    <location>
        <begin position="660"/>
        <end position="679"/>
    </location>
</feature>
<evidence type="ECO:0008006" key="4">
    <source>
        <dbReference type="Google" id="ProtNLM"/>
    </source>
</evidence>
<keyword evidence="3" id="KW-1185">Reference proteome</keyword>
<feature type="transmembrane region" description="Helical" evidence="1">
    <location>
        <begin position="522"/>
        <end position="546"/>
    </location>
</feature>
<evidence type="ECO:0000313" key="3">
    <source>
        <dbReference type="Proteomes" id="UP000308267"/>
    </source>
</evidence>
<dbReference type="EMBL" id="SJOL01009108">
    <property type="protein sequence ID" value="TGZ58839.1"/>
    <property type="molecule type" value="Genomic_DNA"/>
</dbReference>
<name>A0A4S2L722_OPIFE</name>
<feature type="transmembrane region" description="Helical" evidence="1">
    <location>
        <begin position="12"/>
        <end position="29"/>
    </location>
</feature>
<dbReference type="EMBL" id="SJOL01009108">
    <property type="protein sequence ID" value="TGZ58848.1"/>
    <property type="molecule type" value="Genomic_DNA"/>
</dbReference>
<dbReference type="Proteomes" id="UP000308267">
    <property type="component" value="Unassembled WGS sequence"/>
</dbReference>
<evidence type="ECO:0000313" key="2">
    <source>
        <dbReference type="EMBL" id="TGZ58845.1"/>
    </source>
</evidence>
<dbReference type="AlphaFoldDB" id="A0A4S2L722"/>
<keyword evidence="1" id="KW-0472">Membrane</keyword>
<sequence length="730" mass="83359">MGSKMDPSVRPDFLFFPFIMFWLVVFQGTCELWKNYRFRLEEVIYDCRGYFSNIEKEHARKVVHELIGKSCPLHVNMDISLFTAYHEECKVEFSYHPYKDALLAHPQCSEAVNQLLAKLPELVWGSPWGCAAMNMSFELTDYYSVKVELPRLRLADVRGQYNVRCESKILGITVDKSISCQMNSFGGYGWDTVNMNACSAPELNGADLERLHFLRSSPMYCRLMIFMLYGYVKLQPVLLETHIHTVLDHIHYECVPFTQSDFAAVHTDFRNILDLIIHRLGNRTEPKLNDRFVIHAATSLMRVFGRRLQDYFNSSTVFQQPTRFIDAFQAAAKNGIAKVTCEWKYDIIIKKISGKVLVICLEHVNALKDVTAGGLSILSGLVYIEPLEPSRNMVLDISFKLPIEFTSVDYICARYNPTAKTDRDLWDTRKSCFVKQRKGASIRCVCRHTGYYAILYPQNDFETVGIKFYGILRGQEMYLMHAVTSGLLSFGLSYLLAVQLVTPLRKAFLKFTRQKPNVARGMLTLSIQLLTLQLAKVLLQMLVISIDQFQWCKVAGLLFNGVLVGHAMMTLAASITVSCLPKFRDPWDVHLKVTLLVYILMSAFLLGIYATGLDTYARISCLPGVYTFLYTIPIIVINLVNILVLGTFPFLGSFKQKDEWCALLLDVLFSLSIWMTMVHAEAPRTHMTLELTRMTFLNVIHALVTLACQCVLKPKMVFFLRHILRLAGGK</sequence>
<dbReference type="OrthoDB" id="6268813at2759"/>
<reference evidence="2 3" key="1">
    <citation type="journal article" date="2019" name="BMC Genomics">
        <title>New insights from Opisthorchis felineus genome: update on genomics of the epidemiologically important liver flukes.</title>
        <authorList>
            <person name="Ershov N.I."/>
            <person name="Mordvinov V.A."/>
            <person name="Prokhortchouk E.B."/>
            <person name="Pakharukova M.Y."/>
            <person name="Gunbin K.V."/>
            <person name="Ustyantsev K."/>
            <person name="Genaev M.A."/>
            <person name="Blinov A.G."/>
            <person name="Mazur A."/>
            <person name="Boulygina E."/>
            <person name="Tsygankova S."/>
            <person name="Khrameeva E."/>
            <person name="Chekanov N."/>
            <person name="Fan G."/>
            <person name="Xiao A."/>
            <person name="Zhang H."/>
            <person name="Xu X."/>
            <person name="Yang H."/>
            <person name="Solovyev V."/>
            <person name="Lee S.M."/>
            <person name="Liu X."/>
            <person name="Afonnikov D.A."/>
            <person name="Skryabin K.G."/>
        </authorList>
    </citation>
    <scope>NUCLEOTIDE SEQUENCE [LARGE SCALE GENOMIC DNA]</scope>
    <source>
        <strain evidence="2">AK-0245</strain>
        <tissue evidence="2">Whole organism</tissue>
    </source>
</reference>
<keyword evidence="1" id="KW-0812">Transmembrane</keyword>
<evidence type="ECO:0000256" key="1">
    <source>
        <dbReference type="SAM" id="Phobius"/>
    </source>
</evidence>